<proteinExistence type="predicted"/>
<dbReference type="Proteomes" id="UP000663874">
    <property type="component" value="Unassembled WGS sequence"/>
</dbReference>
<evidence type="ECO:0000313" key="2">
    <source>
        <dbReference type="EMBL" id="CAF4188495.1"/>
    </source>
</evidence>
<dbReference type="InterPro" id="IPR007199">
    <property type="entry name" value="Rep_factor-A_N"/>
</dbReference>
<reference evidence="2" key="1">
    <citation type="submission" date="2021-02" db="EMBL/GenBank/DDBJ databases">
        <authorList>
            <person name="Nowell W R."/>
        </authorList>
    </citation>
    <scope>NUCLEOTIDE SEQUENCE</scope>
</reference>
<dbReference type="InterPro" id="IPR012340">
    <property type="entry name" value="NA-bd_OB-fold"/>
</dbReference>
<feature type="non-terminal residue" evidence="2">
    <location>
        <position position="1"/>
    </location>
</feature>
<accession>A0A820ACS1</accession>
<dbReference type="SUPFAM" id="SSF50249">
    <property type="entry name" value="Nucleic acid-binding proteins"/>
    <property type="match status" value="1"/>
</dbReference>
<name>A0A820ACS1_9BILA</name>
<organism evidence="2 3">
    <name type="scientific">Rotaria sordida</name>
    <dbReference type="NCBI Taxonomy" id="392033"/>
    <lineage>
        <taxon>Eukaryota</taxon>
        <taxon>Metazoa</taxon>
        <taxon>Spiralia</taxon>
        <taxon>Gnathifera</taxon>
        <taxon>Rotifera</taxon>
        <taxon>Eurotatoria</taxon>
        <taxon>Bdelloidea</taxon>
        <taxon>Philodinida</taxon>
        <taxon>Philodinidae</taxon>
        <taxon>Rotaria</taxon>
    </lineage>
</organism>
<feature type="domain" description="Replication factor-A protein 1 N-terminal" evidence="1">
    <location>
        <begin position="140"/>
        <end position="244"/>
    </location>
</feature>
<dbReference type="GO" id="GO:0006260">
    <property type="term" value="P:DNA replication"/>
    <property type="evidence" value="ECO:0007669"/>
    <property type="project" value="InterPro"/>
</dbReference>
<comment type="caution">
    <text evidence="2">The sequence shown here is derived from an EMBL/GenBank/DDBJ whole genome shotgun (WGS) entry which is preliminary data.</text>
</comment>
<protein>
    <recommendedName>
        <fullName evidence="1">Replication factor-A protein 1 N-terminal domain-containing protein</fullName>
    </recommendedName>
</protein>
<dbReference type="GO" id="GO:0005634">
    <property type="term" value="C:nucleus"/>
    <property type="evidence" value="ECO:0007669"/>
    <property type="project" value="InterPro"/>
</dbReference>
<evidence type="ECO:0000259" key="1">
    <source>
        <dbReference type="Pfam" id="PF04057"/>
    </source>
</evidence>
<dbReference type="Gene3D" id="2.40.50.140">
    <property type="entry name" value="Nucleic acid-binding proteins"/>
    <property type="match status" value="1"/>
</dbReference>
<dbReference type="EMBL" id="CAJOBE010015326">
    <property type="protein sequence ID" value="CAF4188495.1"/>
    <property type="molecule type" value="Genomic_DNA"/>
</dbReference>
<dbReference type="AlphaFoldDB" id="A0A820ACS1"/>
<evidence type="ECO:0000313" key="3">
    <source>
        <dbReference type="Proteomes" id="UP000663874"/>
    </source>
</evidence>
<dbReference type="Pfam" id="PF04057">
    <property type="entry name" value="Rep-A_N"/>
    <property type="match status" value="1"/>
</dbReference>
<sequence length="293" mass="33125">ILTNDENEALTNGLDFVCPSTEINEESFISNMELFFVNILGQITDKPEYELKDTDESVSGFITPEEFQRCRPVGSQPARIYGLPKVHKTGTPLRPILSAIGTYNYGIAKIFHHSIKFTFEEENNMSLPFLDVMIKRNQQLTIGALVRYLCGNTSEKAILQVVGIKVIEKIKNDDTSIFTKYYHLILSDDKHTFSSCMLDTKINKLIEMNSLKENSIIRIDRVMVNSIDKTEKIMLVLYELEVIQSDSERIGDLVALSLTDITNSGGDINFLETTNDNNTTIKKSEFISLQSGM</sequence>
<dbReference type="GO" id="GO:0003677">
    <property type="term" value="F:DNA binding"/>
    <property type="evidence" value="ECO:0007669"/>
    <property type="project" value="InterPro"/>
</dbReference>
<gene>
    <name evidence="2" type="ORF">FNK824_LOCUS35616</name>
</gene>